<proteinExistence type="inferred from homology"/>
<comment type="caution">
    <text evidence="2">The sequence shown here is derived from an EMBL/GenBank/DDBJ whole genome shotgun (WGS) entry which is preliminary data.</text>
</comment>
<organism evidence="2 3">
    <name type="scientific">Amycolatopsis roodepoortensis</name>
    <dbReference type="NCBI Taxonomy" id="700274"/>
    <lineage>
        <taxon>Bacteria</taxon>
        <taxon>Bacillati</taxon>
        <taxon>Actinomycetota</taxon>
        <taxon>Actinomycetes</taxon>
        <taxon>Pseudonocardiales</taxon>
        <taxon>Pseudonocardiaceae</taxon>
        <taxon>Amycolatopsis</taxon>
    </lineage>
</organism>
<accession>A0ABR9LJ56</accession>
<gene>
    <name evidence="2" type="ORF">H4W30_007596</name>
</gene>
<evidence type="ECO:0000256" key="1">
    <source>
        <dbReference type="ARBA" id="ARBA00009981"/>
    </source>
</evidence>
<reference evidence="2 3" key="1">
    <citation type="submission" date="2020-10" db="EMBL/GenBank/DDBJ databases">
        <title>Sequencing the genomes of 1000 actinobacteria strains.</title>
        <authorList>
            <person name="Klenk H.-P."/>
        </authorList>
    </citation>
    <scope>NUCLEOTIDE SEQUENCE [LARGE SCALE GENOMIC DNA]</scope>
    <source>
        <strain evidence="2 3">DSM 46661</strain>
    </source>
</reference>
<comment type="similarity">
    <text evidence="1">Belongs to the phD/YefM antitoxin family.</text>
</comment>
<dbReference type="EMBL" id="JADBEJ010000007">
    <property type="protein sequence ID" value="MBE1580515.1"/>
    <property type="molecule type" value="Genomic_DNA"/>
</dbReference>
<evidence type="ECO:0000313" key="2">
    <source>
        <dbReference type="EMBL" id="MBE1580515.1"/>
    </source>
</evidence>
<name>A0ABR9LJ56_9PSEU</name>
<protein>
    <recommendedName>
        <fullName evidence="4">Antitoxin</fullName>
    </recommendedName>
</protein>
<dbReference type="InterPro" id="IPR036165">
    <property type="entry name" value="YefM-like_sf"/>
</dbReference>
<dbReference type="SUPFAM" id="SSF143120">
    <property type="entry name" value="YefM-like"/>
    <property type="match status" value="1"/>
</dbReference>
<sequence>MLVSATSDYTRKNWKTIQHRAKFKDDTVVVTTHDDPVAAVMSVSAWRRRAIDGGLDPDAVLTRGVREARTKQHAMIGDAQSEKATLLVFRGVEEIAVVAPITVLSDAEVREALSAPLGEELADE</sequence>
<keyword evidence="3" id="KW-1185">Reference proteome</keyword>
<evidence type="ECO:0000313" key="3">
    <source>
        <dbReference type="Proteomes" id="UP000656548"/>
    </source>
</evidence>
<evidence type="ECO:0008006" key="4">
    <source>
        <dbReference type="Google" id="ProtNLM"/>
    </source>
</evidence>
<dbReference type="Proteomes" id="UP000656548">
    <property type="component" value="Unassembled WGS sequence"/>
</dbReference>
<dbReference type="RefSeq" id="WP_192747078.1">
    <property type="nucleotide sequence ID" value="NZ_JADBEJ010000007.1"/>
</dbReference>